<feature type="domain" description="FAD dependent oxidoreductase" evidence="5">
    <location>
        <begin position="5"/>
        <end position="354"/>
    </location>
</feature>
<keyword evidence="7" id="KW-1185">Reference proteome</keyword>
<evidence type="ECO:0000313" key="7">
    <source>
        <dbReference type="Proteomes" id="UP000295818"/>
    </source>
</evidence>
<reference evidence="6 7" key="1">
    <citation type="journal article" date="2015" name="Stand. Genomic Sci.">
        <title>Genomic Encyclopedia of Bacterial and Archaeal Type Strains, Phase III: the genomes of soil and plant-associated and newly described type strains.</title>
        <authorList>
            <person name="Whitman W.B."/>
            <person name="Woyke T."/>
            <person name="Klenk H.P."/>
            <person name="Zhou Y."/>
            <person name="Lilburn T.G."/>
            <person name="Beck B.J."/>
            <person name="De Vos P."/>
            <person name="Vandamme P."/>
            <person name="Eisen J.A."/>
            <person name="Garrity G."/>
            <person name="Hugenholtz P."/>
            <person name="Kyrpides N.C."/>
        </authorList>
    </citation>
    <scope>NUCLEOTIDE SEQUENCE [LARGE SCALE GENOMIC DNA]</scope>
    <source>
        <strain evidence="6 7">VKM Ac-2538</strain>
    </source>
</reference>
<dbReference type="InterPro" id="IPR006076">
    <property type="entry name" value="FAD-dep_OxRdtase"/>
</dbReference>
<comment type="caution">
    <text evidence="6">The sequence shown here is derived from an EMBL/GenBank/DDBJ whole genome shotgun (WGS) entry which is preliminary data.</text>
</comment>
<dbReference type="InterPro" id="IPR036188">
    <property type="entry name" value="FAD/NAD-bd_sf"/>
</dbReference>
<accession>A0ABY2BGQ2</accession>
<dbReference type="SUPFAM" id="SSF51905">
    <property type="entry name" value="FAD/NAD(P)-binding domain"/>
    <property type="match status" value="1"/>
</dbReference>
<comment type="cofactor">
    <cofactor evidence="1">
        <name>FAD</name>
        <dbReference type="ChEBI" id="CHEBI:57692"/>
    </cofactor>
</comment>
<protein>
    <submittedName>
        <fullName evidence="6">Sarcosine oxidase</fullName>
    </submittedName>
</protein>
<name>A0ABY2BGQ2_9ACTN</name>
<evidence type="ECO:0000256" key="4">
    <source>
        <dbReference type="ARBA" id="ARBA00023002"/>
    </source>
</evidence>
<keyword evidence="2" id="KW-0285">Flavoprotein</keyword>
<dbReference type="InterPro" id="IPR045170">
    <property type="entry name" value="MTOX"/>
</dbReference>
<dbReference type="PANTHER" id="PTHR10961">
    <property type="entry name" value="PEROXISOMAL SARCOSINE OXIDASE"/>
    <property type="match status" value="1"/>
</dbReference>
<dbReference type="PANTHER" id="PTHR10961:SF7">
    <property type="entry name" value="FAD DEPENDENT OXIDOREDUCTASE DOMAIN-CONTAINING PROTEIN"/>
    <property type="match status" value="1"/>
</dbReference>
<dbReference type="Proteomes" id="UP000295818">
    <property type="component" value="Unassembled WGS sequence"/>
</dbReference>
<evidence type="ECO:0000256" key="1">
    <source>
        <dbReference type="ARBA" id="ARBA00001974"/>
    </source>
</evidence>
<evidence type="ECO:0000256" key="2">
    <source>
        <dbReference type="ARBA" id="ARBA00022630"/>
    </source>
</evidence>
<proteinExistence type="predicted"/>
<organism evidence="6 7">
    <name type="scientific">Kribbella orskensis</name>
    <dbReference type="NCBI Taxonomy" id="2512216"/>
    <lineage>
        <taxon>Bacteria</taxon>
        <taxon>Bacillati</taxon>
        <taxon>Actinomycetota</taxon>
        <taxon>Actinomycetes</taxon>
        <taxon>Propionibacteriales</taxon>
        <taxon>Kribbellaceae</taxon>
        <taxon>Kribbella</taxon>
    </lineage>
</organism>
<sequence>MQTYDVVVIGAGAMGSAAARALAAAGREVLVLEQYELGHNRGGSHGGTRLFRLAIDDEAELLRAEQSRVLWEELESETGVRMLDLVGGVDHGVDEHQVREFEEQFRRHGIDHEVLDPAEATERWPGMRFETKVLYQPRSGRALADQALTAIRESAQSLGVEFRPNCPVTGLKVAGAAEGLVDLETPAGAVRARQVVVTAGPWAPRILGGQLELPAITVSQEQPRFFAPLDPDSAWPVFVHRRRGDDPLDAATVYGVFEEGRGVKVGMHATGAVIELDQRDFAVEPNRDAALVSYVRDWFPGVDVTRSEAISCLYDNTERGDFVIDRRGPISVATGFHGEGFKFVPLVARYLSELVTGTGSPPTAFAL</sequence>
<evidence type="ECO:0000313" key="6">
    <source>
        <dbReference type="EMBL" id="TCO20006.1"/>
    </source>
</evidence>
<dbReference type="Gene3D" id="3.50.50.60">
    <property type="entry name" value="FAD/NAD(P)-binding domain"/>
    <property type="match status" value="1"/>
</dbReference>
<dbReference type="RefSeq" id="WP_132191070.1">
    <property type="nucleotide sequence ID" value="NZ_SLWM01000009.1"/>
</dbReference>
<dbReference type="Pfam" id="PF01266">
    <property type="entry name" value="DAO"/>
    <property type="match status" value="1"/>
</dbReference>
<evidence type="ECO:0000259" key="5">
    <source>
        <dbReference type="Pfam" id="PF01266"/>
    </source>
</evidence>
<keyword evidence="4" id="KW-0560">Oxidoreductase</keyword>
<evidence type="ECO:0000256" key="3">
    <source>
        <dbReference type="ARBA" id="ARBA00022827"/>
    </source>
</evidence>
<dbReference type="SUPFAM" id="SSF54373">
    <property type="entry name" value="FAD-linked reductases, C-terminal domain"/>
    <property type="match status" value="1"/>
</dbReference>
<dbReference type="EMBL" id="SLWM01000009">
    <property type="protein sequence ID" value="TCO20006.1"/>
    <property type="molecule type" value="Genomic_DNA"/>
</dbReference>
<gene>
    <name evidence="6" type="ORF">EV644_10925</name>
</gene>
<keyword evidence="3" id="KW-0274">FAD</keyword>
<dbReference type="Gene3D" id="3.30.9.10">
    <property type="entry name" value="D-Amino Acid Oxidase, subunit A, domain 2"/>
    <property type="match status" value="1"/>
</dbReference>